<name>A0A2P6QGR0_ROSCH</name>
<dbReference type="EMBL" id="PDCK01000043">
    <property type="protein sequence ID" value="PRQ33357.1"/>
    <property type="molecule type" value="Genomic_DNA"/>
</dbReference>
<protein>
    <submittedName>
        <fullName evidence="1">Uncharacterized protein</fullName>
    </submittedName>
</protein>
<accession>A0A2P6QGR0</accession>
<keyword evidence="2" id="KW-1185">Reference proteome</keyword>
<reference evidence="1 2" key="1">
    <citation type="journal article" date="2018" name="Nat. Genet.">
        <title>The Rosa genome provides new insights in the design of modern roses.</title>
        <authorList>
            <person name="Bendahmane M."/>
        </authorList>
    </citation>
    <scope>NUCLEOTIDE SEQUENCE [LARGE SCALE GENOMIC DNA]</scope>
    <source>
        <strain evidence="2">cv. Old Blush</strain>
    </source>
</reference>
<dbReference type="Proteomes" id="UP000238479">
    <property type="component" value="Chromosome 5"/>
</dbReference>
<dbReference type="Gramene" id="PRQ33357">
    <property type="protein sequence ID" value="PRQ33357"/>
    <property type="gene ID" value="RchiOBHm_Chr5g0056691"/>
</dbReference>
<proteinExistence type="predicted"/>
<sequence>MMEVALGLDRWNDGFAATLCFDDDDGCPIGMVRRRCKRRGCWSVYGLLIHL</sequence>
<evidence type="ECO:0000313" key="2">
    <source>
        <dbReference type="Proteomes" id="UP000238479"/>
    </source>
</evidence>
<comment type="caution">
    <text evidence="1">The sequence shown here is derived from an EMBL/GenBank/DDBJ whole genome shotgun (WGS) entry which is preliminary data.</text>
</comment>
<gene>
    <name evidence="1" type="ORF">RchiOBHm_Chr5g0056691</name>
</gene>
<organism evidence="1 2">
    <name type="scientific">Rosa chinensis</name>
    <name type="common">China rose</name>
    <dbReference type="NCBI Taxonomy" id="74649"/>
    <lineage>
        <taxon>Eukaryota</taxon>
        <taxon>Viridiplantae</taxon>
        <taxon>Streptophyta</taxon>
        <taxon>Embryophyta</taxon>
        <taxon>Tracheophyta</taxon>
        <taxon>Spermatophyta</taxon>
        <taxon>Magnoliopsida</taxon>
        <taxon>eudicotyledons</taxon>
        <taxon>Gunneridae</taxon>
        <taxon>Pentapetalae</taxon>
        <taxon>rosids</taxon>
        <taxon>fabids</taxon>
        <taxon>Rosales</taxon>
        <taxon>Rosaceae</taxon>
        <taxon>Rosoideae</taxon>
        <taxon>Rosoideae incertae sedis</taxon>
        <taxon>Rosa</taxon>
    </lineage>
</organism>
<dbReference type="AlphaFoldDB" id="A0A2P6QGR0"/>
<evidence type="ECO:0000313" key="1">
    <source>
        <dbReference type="EMBL" id="PRQ33357.1"/>
    </source>
</evidence>